<dbReference type="Pfam" id="PF00185">
    <property type="entry name" value="OTCace"/>
    <property type="match status" value="1"/>
</dbReference>
<evidence type="ECO:0000259" key="9">
    <source>
        <dbReference type="Pfam" id="PF02729"/>
    </source>
</evidence>
<comment type="subcellular location">
    <subcellularLocation>
        <location evidence="6">Cytoplasm</location>
    </subcellularLocation>
</comment>
<comment type="similarity">
    <text evidence="2 6">Belongs to the aspartate/ornithine carbamoyltransferase superfamily. OTCase family.</text>
</comment>
<dbReference type="PRINTS" id="PR00102">
    <property type="entry name" value="OTCASE"/>
</dbReference>
<comment type="pathway">
    <text evidence="1">Amino-acid biosynthesis; L-arginine biosynthesis; L-arginine from L-ornithine and carbamoyl phosphate: step 1/3.</text>
</comment>
<evidence type="ECO:0000256" key="6">
    <source>
        <dbReference type="HAMAP-Rule" id="MF_01109"/>
    </source>
</evidence>
<feature type="binding site" evidence="6">
    <location>
        <position position="206"/>
    </location>
    <ligand>
        <name>L-ornithine</name>
        <dbReference type="ChEBI" id="CHEBI:46911"/>
    </ligand>
</feature>
<dbReference type="eggNOG" id="COG0078">
    <property type="taxonomic scope" value="Bacteria"/>
</dbReference>
<evidence type="ECO:0000256" key="3">
    <source>
        <dbReference type="ARBA" id="ARBA00013007"/>
    </source>
</evidence>
<evidence type="ECO:0000256" key="1">
    <source>
        <dbReference type="ARBA" id="ARBA00004975"/>
    </source>
</evidence>
<dbReference type="PANTHER" id="PTHR45753">
    <property type="entry name" value="ORNITHINE CARBAMOYLTRANSFERASE, MITOCHONDRIAL"/>
    <property type="match status" value="1"/>
</dbReference>
<dbReference type="EMBL" id="CP003969">
    <property type="protein sequence ID" value="AGP40450.1"/>
    <property type="molecule type" value="Genomic_DNA"/>
</dbReference>
<organism evidence="10 11">
    <name type="scientific">Sorangium cellulosum So0157-2</name>
    <dbReference type="NCBI Taxonomy" id="1254432"/>
    <lineage>
        <taxon>Bacteria</taxon>
        <taxon>Pseudomonadati</taxon>
        <taxon>Myxococcota</taxon>
        <taxon>Polyangia</taxon>
        <taxon>Polyangiales</taxon>
        <taxon>Polyangiaceae</taxon>
        <taxon>Sorangium</taxon>
    </lineage>
</organism>
<keyword evidence="6" id="KW-0963">Cytoplasm</keyword>
<dbReference type="NCBIfam" id="TIGR00658">
    <property type="entry name" value="orni_carb_tr"/>
    <property type="match status" value="1"/>
</dbReference>
<evidence type="ECO:0000256" key="2">
    <source>
        <dbReference type="ARBA" id="ARBA00007805"/>
    </source>
</evidence>
<proteinExistence type="inferred from homology"/>
<dbReference type="EC" id="2.1.3.3" evidence="3 6"/>
<dbReference type="SUPFAM" id="SSF53671">
    <property type="entry name" value="Aspartate/ornithine carbamoyltransferase"/>
    <property type="match status" value="1"/>
</dbReference>
<dbReference type="PANTHER" id="PTHR45753:SF3">
    <property type="entry name" value="ORNITHINE TRANSCARBAMYLASE, MITOCHONDRIAL"/>
    <property type="match status" value="1"/>
</dbReference>
<dbReference type="InterPro" id="IPR006132">
    <property type="entry name" value="Asp/Orn_carbamoyltranf_P-bd"/>
</dbReference>
<protein>
    <recommendedName>
        <fullName evidence="3 6">Ornithine carbamoyltransferase</fullName>
        <shortName evidence="6">OTCase</shortName>
        <ecNumber evidence="3 6">2.1.3.3</ecNumber>
    </recommendedName>
</protein>
<reference evidence="10 11" key="1">
    <citation type="journal article" date="2013" name="Sci. Rep.">
        <title>Extraordinary expansion of a Sorangium cellulosum genome from an alkaline milieu.</title>
        <authorList>
            <person name="Han K."/>
            <person name="Li Z.F."/>
            <person name="Peng R."/>
            <person name="Zhu L.P."/>
            <person name="Zhou T."/>
            <person name="Wang L.G."/>
            <person name="Li S.G."/>
            <person name="Zhang X.B."/>
            <person name="Hu W."/>
            <person name="Wu Z.H."/>
            <person name="Qin N."/>
            <person name="Li Y.Z."/>
        </authorList>
    </citation>
    <scope>NUCLEOTIDE SEQUENCE [LARGE SCALE GENOMIC DNA]</scope>
    <source>
        <strain evidence="10 11">So0157-2</strain>
    </source>
</reference>
<dbReference type="InterPro" id="IPR024904">
    <property type="entry name" value="OTCase_ArgI"/>
</dbReference>
<dbReference type="AlphaFoldDB" id="S4Y8A3"/>
<dbReference type="HAMAP" id="MF_01109">
    <property type="entry name" value="OTCase"/>
    <property type="match status" value="1"/>
</dbReference>
<dbReference type="Pfam" id="PF02729">
    <property type="entry name" value="OTCace_N"/>
    <property type="match status" value="1"/>
</dbReference>
<dbReference type="FunFam" id="3.40.50.1370:FF:000008">
    <property type="entry name" value="Ornithine carbamoyltransferase"/>
    <property type="match status" value="1"/>
</dbReference>
<feature type="binding site" evidence="6">
    <location>
        <position position="265"/>
    </location>
    <ligand>
        <name>L-ornithine</name>
        <dbReference type="ChEBI" id="CHEBI:46911"/>
    </ligand>
</feature>
<dbReference type="GO" id="GO:0005737">
    <property type="term" value="C:cytoplasm"/>
    <property type="evidence" value="ECO:0007669"/>
    <property type="project" value="UniProtKB-SubCell"/>
</dbReference>
<feature type="domain" description="Aspartate/ornithine carbamoyltransferase Asp/Orn-binding" evidence="8">
    <location>
        <begin position="194"/>
        <end position="344"/>
    </location>
</feature>
<keyword evidence="4 6" id="KW-0808">Transferase</keyword>
<dbReference type="Proteomes" id="UP000014803">
    <property type="component" value="Chromosome"/>
</dbReference>
<dbReference type="STRING" id="1254432.SCE1572_41690"/>
<feature type="binding site" evidence="6">
    <location>
        <position position="142"/>
    </location>
    <ligand>
        <name>carbamoyl phosphate</name>
        <dbReference type="ChEBI" id="CHEBI:58228"/>
    </ligand>
</feature>
<dbReference type="GO" id="GO:0004585">
    <property type="term" value="F:ornithine carbamoyltransferase activity"/>
    <property type="evidence" value="ECO:0007669"/>
    <property type="project" value="UniProtKB-UniRule"/>
</dbReference>
<feature type="binding site" evidence="6">
    <location>
        <begin position="305"/>
        <end position="306"/>
    </location>
    <ligand>
        <name>carbamoyl phosphate</name>
        <dbReference type="ChEBI" id="CHEBI:58228"/>
    </ligand>
</feature>
<dbReference type="PRINTS" id="PR00100">
    <property type="entry name" value="AOTCASE"/>
</dbReference>
<evidence type="ECO:0000313" key="10">
    <source>
        <dbReference type="EMBL" id="AGP40450.1"/>
    </source>
</evidence>
<dbReference type="KEGG" id="scu:SCE1572_41690"/>
<sequence>MTAASRSCHITAGARRARRGLLRGGRARAPDGSDAEGETMAKRDYLKITDMTLAEAHRVLRLAARLKEEPKGRRATLLAGRSIAVVLEKASTRTRVSFEVGIAQLGAQPVVLSTQGSQLARGEPIRDTARVLARYCDAIAFRTSSTARLLEMAEASVPVINALSDDGHPVQVLSDIFTIEEALAAGGDRTGIAGRRIAFLGDCSSNMARSWLEAAPLFDFHLVLAGPAGYMPPADEVARARATGHVTLVNDPREGAAGADVVNTDVWASMGQEGEAERRRAAFAGWTVDAGVMGKAAPHAIALHCLPAHRGEEIDDETLEGPRSRVWDQAENRLHVQKALMLWLLGVELA</sequence>
<feature type="region of interest" description="Disordered" evidence="7">
    <location>
        <begin position="19"/>
        <end position="38"/>
    </location>
</feature>
<comment type="catalytic activity">
    <reaction evidence="5 6">
        <text>carbamoyl phosphate + L-ornithine = L-citrulline + phosphate + H(+)</text>
        <dbReference type="Rhea" id="RHEA:19513"/>
        <dbReference type="ChEBI" id="CHEBI:15378"/>
        <dbReference type="ChEBI" id="CHEBI:43474"/>
        <dbReference type="ChEBI" id="CHEBI:46911"/>
        <dbReference type="ChEBI" id="CHEBI:57743"/>
        <dbReference type="ChEBI" id="CHEBI:58228"/>
        <dbReference type="EC" id="2.1.3.3"/>
    </reaction>
</comment>
<dbReference type="Gene3D" id="3.40.50.1370">
    <property type="entry name" value="Aspartate/ornithine carbamoyltransferase"/>
    <property type="match status" value="2"/>
</dbReference>
<dbReference type="PATRIC" id="fig|1254432.3.peg.9426"/>
<evidence type="ECO:0000256" key="7">
    <source>
        <dbReference type="SAM" id="MobiDB-lite"/>
    </source>
</evidence>
<feature type="binding site" evidence="6">
    <location>
        <position position="333"/>
    </location>
    <ligand>
        <name>carbamoyl phosphate</name>
        <dbReference type="ChEBI" id="CHEBI:58228"/>
    </ligand>
</feature>
<dbReference type="HOGENOM" id="CLU_043846_3_3_7"/>
<gene>
    <name evidence="10" type="ORF">SCE1572_41690</name>
</gene>
<dbReference type="InterPro" id="IPR002292">
    <property type="entry name" value="Orn/put_carbamltrans"/>
</dbReference>
<feature type="binding site" evidence="6">
    <location>
        <begin position="91"/>
        <end position="94"/>
    </location>
    <ligand>
        <name>carbamoyl phosphate</name>
        <dbReference type="ChEBI" id="CHEBI:58228"/>
    </ligand>
</feature>
<feature type="binding site" evidence="6">
    <location>
        <begin position="269"/>
        <end position="270"/>
    </location>
    <ligand>
        <name>L-ornithine</name>
        <dbReference type="ChEBI" id="CHEBI:46911"/>
    </ligand>
</feature>
<evidence type="ECO:0000259" key="8">
    <source>
        <dbReference type="Pfam" id="PF00185"/>
    </source>
</evidence>
<dbReference type="GO" id="GO:0042450">
    <property type="term" value="P:L-arginine biosynthetic process via ornithine"/>
    <property type="evidence" value="ECO:0007669"/>
    <property type="project" value="UniProtKB-UniRule"/>
</dbReference>
<feature type="binding site" evidence="6">
    <location>
        <position position="118"/>
    </location>
    <ligand>
        <name>carbamoyl phosphate</name>
        <dbReference type="ChEBI" id="CHEBI:58228"/>
    </ligand>
</feature>
<evidence type="ECO:0000256" key="5">
    <source>
        <dbReference type="ARBA" id="ARBA00048772"/>
    </source>
</evidence>
<feature type="binding site" evidence="6">
    <location>
        <begin position="168"/>
        <end position="171"/>
    </location>
    <ligand>
        <name>carbamoyl phosphate</name>
        <dbReference type="ChEBI" id="CHEBI:58228"/>
    </ligand>
</feature>
<dbReference type="InterPro" id="IPR036901">
    <property type="entry name" value="Asp/Orn_carbamoylTrfase_sf"/>
</dbReference>
<dbReference type="GO" id="GO:0016597">
    <property type="term" value="F:amino acid binding"/>
    <property type="evidence" value="ECO:0007669"/>
    <property type="project" value="InterPro"/>
</dbReference>
<dbReference type="InterPro" id="IPR006131">
    <property type="entry name" value="Asp_carbamoyltransf_Asp/Orn-bd"/>
</dbReference>
<dbReference type="NCBIfam" id="NF001986">
    <property type="entry name" value="PRK00779.1"/>
    <property type="match status" value="1"/>
</dbReference>
<evidence type="ECO:0000313" key="11">
    <source>
        <dbReference type="Proteomes" id="UP000014803"/>
    </source>
</evidence>
<feature type="domain" description="Aspartate/ornithine carbamoyltransferase carbamoyl-P binding" evidence="9">
    <location>
        <begin position="43"/>
        <end position="181"/>
    </location>
</feature>
<dbReference type="InterPro" id="IPR006130">
    <property type="entry name" value="Asp/Orn_carbamoylTrfase"/>
</dbReference>
<dbReference type="GO" id="GO:0019240">
    <property type="term" value="P:citrulline biosynthetic process"/>
    <property type="evidence" value="ECO:0007669"/>
    <property type="project" value="TreeGrafter"/>
</dbReference>
<name>S4Y8A3_SORCE</name>
<evidence type="ECO:0000256" key="4">
    <source>
        <dbReference type="ARBA" id="ARBA00022679"/>
    </source>
</evidence>
<accession>S4Y8A3</accession>